<organism evidence="1">
    <name type="scientific">Candidatus Heimdallarchaeum endolithica</name>
    <dbReference type="NCBI Taxonomy" id="2876572"/>
    <lineage>
        <taxon>Archaea</taxon>
        <taxon>Promethearchaeati</taxon>
        <taxon>Candidatus Heimdallarchaeota</taxon>
        <taxon>Candidatus Heimdallarchaeia (ex Rinke et al. 2021) (nom. nud.)</taxon>
        <taxon>Candidatus Heimdallarchaeales</taxon>
        <taxon>Candidatus Heimdallarchaeaceae</taxon>
        <taxon>Candidatus Heimdallarchaeum</taxon>
    </lineage>
</organism>
<protein>
    <submittedName>
        <fullName evidence="1">Uncharacterized protein</fullName>
    </submittedName>
</protein>
<dbReference type="Proteomes" id="UP001200513">
    <property type="component" value="Chromosome"/>
</dbReference>
<dbReference type="AlphaFoldDB" id="A0A9Y1FQ31"/>
<reference evidence="1" key="1">
    <citation type="journal article" date="2022" name="Nat. Microbiol.">
        <title>Unique mobile elements and scalable gene flow at the prokaryote-eukaryote boundary revealed by circularized Asgard archaea genomes.</title>
        <authorList>
            <person name="Wu F."/>
            <person name="Speth D.R."/>
            <person name="Philosof A."/>
            <person name="Cremiere A."/>
            <person name="Narayanan A."/>
            <person name="Barco R.A."/>
            <person name="Connon S.A."/>
            <person name="Amend J.P."/>
            <person name="Antoshechkin I.A."/>
            <person name="Orphan V.J."/>
        </authorList>
    </citation>
    <scope>NUCLEOTIDE SEQUENCE</scope>
    <source>
        <strain evidence="1">PR6</strain>
    </source>
</reference>
<accession>A0A9Y1FQ31</accession>
<dbReference type="EMBL" id="CP084167">
    <property type="protein sequence ID" value="UJG44369.1"/>
    <property type="molecule type" value="Genomic_DNA"/>
</dbReference>
<proteinExistence type="predicted"/>
<gene>
    <name evidence="1" type="ORF">K9W46_04115</name>
</gene>
<sequence>MKKKGLRAIAVDSSGFKILQASVWRFLKWARGGLKKTSQPNFSGRYIL</sequence>
<evidence type="ECO:0000313" key="1">
    <source>
        <dbReference type="EMBL" id="UJG44369.1"/>
    </source>
</evidence>
<name>A0A9Y1FQ31_9ARCH</name>